<dbReference type="InterPro" id="IPR013785">
    <property type="entry name" value="Aldolase_TIM"/>
</dbReference>
<reference evidence="10 11" key="1">
    <citation type="submission" date="2023-08" db="EMBL/GenBank/DDBJ databases">
        <title>Helicovermis profunda gen. nov., sp. nov., a novel mesophilic, fermentative bacterium within the Bacillota from a deep-sea hydrothermal vent chimney.</title>
        <authorList>
            <person name="Miyazaki U."/>
            <person name="Mizutani D."/>
            <person name="Hashimoto Y."/>
            <person name="Tame A."/>
            <person name="Sawayama S."/>
            <person name="Miyazaki J."/>
            <person name="Takai K."/>
            <person name="Nakagawa S."/>
        </authorList>
    </citation>
    <scope>NUCLEOTIDE SEQUENCE [LARGE SCALE GENOMIC DNA]</scope>
    <source>
        <strain evidence="10 11">S502</strain>
    </source>
</reference>
<keyword evidence="1 7" id="KW-0004">4Fe-4S</keyword>
<dbReference type="KEGG" id="hprf:HLPR_15930"/>
<dbReference type="AlphaFoldDB" id="A0AAU9EBF4"/>
<evidence type="ECO:0000256" key="7">
    <source>
        <dbReference type="PIRSR" id="PIRSR004762-1"/>
    </source>
</evidence>
<comment type="cofactor">
    <cofactor evidence="6">
        <name>[2Fe-2S] cluster</name>
        <dbReference type="ChEBI" id="CHEBI:190135"/>
    </cofactor>
</comment>
<proteinExistence type="predicted"/>
<evidence type="ECO:0000256" key="5">
    <source>
        <dbReference type="ARBA" id="ARBA00023014"/>
    </source>
</evidence>
<dbReference type="InterPro" id="IPR006638">
    <property type="entry name" value="Elp3/MiaA/NifB-like_rSAM"/>
</dbReference>
<dbReference type="SFLD" id="SFLDG01082">
    <property type="entry name" value="B12-binding_domain_containing"/>
    <property type="match status" value="1"/>
</dbReference>
<dbReference type="SFLD" id="SFLDG01280">
    <property type="entry name" value="HydE/PylB-like"/>
    <property type="match status" value="1"/>
</dbReference>
<evidence type="ECO:0000256" key="4">
    <source>
        <dbReference type="ARBA" id="ARBA00023004"/>
    </source>
</evidence>
<evidence type="ECO:0000256" key="3">
    <source>
        <dbReference type="ARBA" id="ARBA00022723"/>
    </source>
</evidence>
<dbReference type="PANTHER" id="PTHR43726">
    <property type="entry name" value="3-METHYLORNITHINE SYNTHASE"/>
    <property type="match status" value="1"/>
</dbReference>
<organism evidence="10 11">
    <name type="scientific">Helicovermis profundi</name>
    <dbReference type="NCBI Taxonomy" id="3065157"/>
    <lineage>
        <taxon>Bacteria</taxon>
        <taxon>Bacillati</taxon>
        <taxon>Bacillota</taxon>
        <taxon>Clostridia</taxon>
        <taxon>Helicovermis</taxon>
    </lineage>
</organism>
<accession>A0AAU9EBF4</accession>
<dbReference type="SFLD" id="SFLDS00029">
    <property type="entry name" value="Radical_SAM"/>
    <property type="match status" value="1"/>
</dbReference>
<dbReference type="GO" id="GO:0051539">
    <property type="term" value="F:4 iron, 4 sulfur cluster binding"/>
    <property type="evidence" value="ECO:0007669"/>
    <property type="project" value="UniProtKB-KW"/>
</dbReference>
<gene>
    <name evidence="10" type="primary">hydE</name>
    <name evidence="10" type="ORF">HLPR_15930</name>
</gene>
<dbReference type="Proteomes" id="UP001321786">
    <property type="component" value="Chromosome"/>
</dbReference>
<dbReference type="InterPro" id="IPR058240">
    <property type="entry name" value="rSAM_sf"/>
</dbReference>
<feature type="binding site" evidence="7">
    <location>
        <position position="70"/>
    </location>
    <ligand>
        <name>[4Fe-4S] cluster</name>
        <dbReference type="ChEBI" id="CHEBI:49883"/>
        <note>4Fe-4S-S-AdoMet</note>
    </ligand>
</feature>
<evidence type="ECO:0000256" key="1">
    <source>
        <dbReference type="ARBA" id="ARBA00022485"/>
    </source>
</evidence>
<dbReference type="NCBIfam" id="TIGR03956">
    <property type="entry name" value="rSAM_HydE"/>
    <property type="match status" value="1"/>
</dbReference>
<dbReference type="SMART" id="SM00876">
    <property type="entry name" value="BATS"/>
    <property type="match status" value="1"/>
</dbReference>
<evidence type="ECO:0000259" key="9">
    <source>
        <dbReference type="PROSITE" id="PS51918"/>
    </source>
</evidence>
<dbReference type="GO" id="GO:0046872">
    <property type="term" value="F:metal ion binding"/>
    <property type="evidence" value="ECO:0007669"/>
    <property type="project" value="UniProtKB-KW"/>
</dbReference>
<dbReference type="InterPro" id="IPR024021">
    <property type="entry name" value="FeFe-hyd_HydE_rSAM"/>
</dbReference>
<dbReference type="GO" id="GO:0042364">
    <property type="term" value="P:water-soluble vitamin biosynthetic process"/>
    <property type="evidence" value="ECO:0007669"/>
    <property type="project" value="UniProtKB-ARBA"/>
</dbReference>
<evidence type="ECO:0000313" key="11">
    <source>
        <dbReference type="Proteomes" id="UP001321786"/>
    </source>
</evidence>
<dbReference type="InterPro" id="IPR007197">
    <property type="entry name" value="rSAM"/>
</dbReference>
<dbReference type="CDD" id="cd01335">
    <property type="entry name" value="Radical_SAM"/>
    <property type="match status" value="1"/>
</dbReference>
<dbReference type="PIRSF" id="PIRSF004762">
    <property type="entry name" value="CHP00423"/>
    <property type="match status" value="1"/>
</dbReference>
<comment type="cofactor">
    <cofactor evidence="7">
        <name>[4Fe-4S] cluster</name>
        <dbReference type="ChEBI" id="CHEBI:49883"/>
    </cofactor>
    <text evidence="7">Binds 1 [4Fe-4S] cluster. The cluster is coordinated with 3 cysteines and an exchangeable S-adenosyl-L-methionine.</text>
</comment>
<dbReference type="SUPFAM" id="SSF102114">
    <property type="entry name" value="Radical SAM enzymes"/>
    <property type="match status" value="1"/>
</dbReference>
<dbReference type="Gene3D" id="3.20.20.70">
    <property type="entry name" value="Aldolase class I"/>
    <property type="match status" value="1"/>
</dbReference>
<keyword evidence="11" id="KW-1185">Reference proteome</keyword>
<evidence type="ECO:0000313" key="10">
    <source>
        <dbReference type="EMBL" id="BEP29262.1"/>
    </source>
</evidence>
<dbReference type="Pfam" id="PF04055">
    <property type="entry name" value="Radical_SAM"/>
    <property type="match status" value="1"/>
</dbReference>
<feature type="domain" description="Radical SAM core" evidence="9">
    <location>
        <begin position="56"/>
        <end position="277"/>
    </location>
</feature>
<feature type="binding site" evidence="8">
    <location>
        <position position="189"/>
    </location>
    <ligand>
        <name>S-adenosyl-L-methionine</name>
        <dbReference type="ChEBI" id="CHEBI:59789"/>
    </ligand>
</feature>
<dbReference type="InterPro" id="IPR034422">
    <property type="entry name" value="HydE/PylB-like"/>
</dbReference>
<sequence length="372" mass="42488">MPTTEELIYKLYENENLSDNELLKLLDEIDIFSFTDKNRDLLFELSRKKRSIYYKDDVYMRGLIEFTNYCTNNCDYCGLRNKNINVDRYRLSKEQIIDCCKEGYKLGYRTFVLQGGEDNHFSDDVLVDLIISIKKLFSDVAITLSIGEKSKKSYQKYKNAGADRFLLRHETANKEIYENIHPNMSFENRINCLKTLKELGYQVGAGFMVGLPNQTNSVLVEDLRFLKDLDPEMIGIGPFIPHEDTPLGKFKGGSVEQTLILLAIIRLLLPQVLLPSTTAMGTLDKLGREKALKAGANVVMPNLSPTNVREKYEIYKDKICTGDEAAHCRGCIERRINSAGFKVNMSKGDYFSWDNINSQKNGGKNEQNTLVK</sequence>
<keyword evidence="2 7" id="KW-0949">S-adenosyl-L-methionine</keyword>
<keyword evidence="4 7" id="KW-0408">Iron</keyword>
<dbReference type="InterPro" id="IPR010722">
    <property type="entry name" value="BATS_dom"/>
</dbReference>
<dbReference type="SFLD" id="SFLDF00348">
    <property type="entry name" value="FeFe_hydrogenase_maturase_(Hyd"/>
    <property type="match status" value="1"/>
</dbReference>
<name>A0AAU9EBF4_9FIRM</name>
<dbReference type="PROSITE" id="PS51918">
    <property type="entry name" value="RADICAL_SAM"/>
    <property type="match status" value="1"/>
</dbReference>
<dbReference type="SFLD" id="SFLDG01060">
    <property type="entry name" value="BATS_domain_containing"/>
    <property type="match status" value="1"/>
</dbReference>
<feature type="binding site" evidence="7">
    <location>
        <position position="77"/>
    </location>
    <ligand>
        <name>[4Fe-4S] cluster</name>
        <dbReference type="ChEBI" id="CHEBI:49883"/>
        <note>4Fe-4S-S-AdoMet</note>
    </ligand>
</feature>
<feature type="binding site" evidence="7">
    <location>
        <position position="74"/>
    </location>
    <ligand>
        <name>[4Fe-4S] cluster</name>
        <dbReference type="ChEBI" id="CHEBI:49883"/>
        <note>4Fe-4S-S-AdoMet</note>
    </ligand>
</feature>
<dbReference type="RefSeq" id="WP_338534914.1">
    <property type="nucleotide sequence ID" value="NZ_AP028654.1"/>
</dbReference>
<keyword evidence="3" id="KW-0479">Metal-binding</keyword>
<feature type="binding site" evidence="8">
    <location>
        <position position="170"/>
    </location>
    <ligand>
        <name>S-adenosyl-L-methionine</name>
        <dbReference type="ChEBI" id="CHEBI:59789"/>
    </ligand>
</feature>
<keyword evidence="5 7" id="KW-0411">Iron-sulfur</keyword>
<feature type="binding site" evidence="8">
    <location>
        <position position="145"/>
    </location>
    <ligand>
        <name>(3R)-3-methyl-D-ornithine</name>
        <dbReference type="ChEBI" id="CHEBI:64642"/>
    </ligand>
</feature>
<protein>
    <submittedName>
        <fullName evidence="10">[FeFe] hydrogenase H-cluster radical SAM maturase HydE</fullName>
    </submittedName>
</protein>
<evidence type="ECO:0000256" key="8">
    <source>
        <dbReference type="PIRSR" id="PIRSR004762-2"/>
    </source>
</evidence>
<dbReference type="GO" id="GO:0016740">
    <property type="term" value="F:transferase activity"/>
    <property type="evidence" value="ECO:0007669"/>
    <property type="project" value="TreeGrafter"/>
</dbReference>
<dbReference type="PANTHER" id="PTHR43726:SF1">
    <property type="entry name" value="BIOTIN SYNTHASE"/>
    <property type="match status" value="1"/>
</dbReference>
<dbReference type="EMBL" id="AP028654">
    <property type="protein sequence ID" value="BEP29262.1"/>
    <property type="molecule type" value="Genomic_DNA"/>
</dbReference>
<dbReference type="GO" id="GO:0044272">
    <property type="term" value="P:sulfur compound biosynthetic process"/>
    <property type="evidence" value="ECO:0007669"/>
    <property type="project" value="UniProtKB-ARBA"/>
</dbReference>
<evidence type="ECO:0000256" key="6">
    <source>
        <dbReference type="ARBA" id="ARBA00034078"/>
    </source>
</evidence>
<evidence type="ECO:0000256" key="2">
    <source>
        <dbReference type="ARBA" id="ARBA00022691"/>
    </source>
</evidence>
<dbReference type="SMART" id="SM00729">
    <property type="entry name" value="Elp3"/>
    <property type="match status" value="1"/>
</dbReference>